<evidence type="ECO:0000259" key="4">
    <source>
        <dbReference type="Pfam" id="PF24883"/>
    </source>
</evidence>
<dbReference type="Proteomes" id="UP001239445">
    <property type="component" value="Unassembled WGS sequence"/>
</dbReference>
<feature type="non-terminal residue" evidence="5">
    <location>
        <position position="1150"/>
    </location>
</feature>
<keyword evidence="1" id="KW-0677">Repeat</keyword>
<comment type="caution">
    <text evidence="5">The sequence shown here is derived from an EMBL/GenBank/DDBJ whole genome shotgun (WGS) entry which is preliminary data.</text>
</comment>
<feature type="repeat" description="ANK" evidence="2">
    <location>
        <begin position="1051"/>
        <end position="1083"/>
    </location>
</feature>
<dbReference type="Gene3D" id="3.40.50.300">
    <property type="entry name" value="P-loop containing nucleotide triphosphate hydrolases"/>
    <property type="match status" value="1"/>
</dbReference>
<proteinExistence type="predicted"/>
<evidence type="ECO:0000313" key="6">
    <source>
        <dbReference type="Proteomes" id="UP001239445"/>
    </source>
</evidence>
<protein>
    <recommendedName>
        <fullName evidence="4">Nephrocystin 3-like N-terminal domain-containing protein</fullName>
    </recommendedName>
</protein>
<dbReference type="AlphaFoldDB" id="A0AAJ0B3T7"/>
<evidence type="ECO:0000256" key="2">
    <source>
        <dbReference type="PROSITE-ProRule" id="PRU00023"/>
    </source>
</evidence>
<dbReference type="SMART" id="SM00248">
    <property type="entry name" value="ANK"/>
    <property type="match status" value="7"/>
</dbReference>
<dbReference type="Gene3D" id="1.25.40.20">
    <property type="entry name" value="Ankyrin repeat-containing domain"/>
    <property type="match status" value="1"/>
</dbReference>
<dbReference type="InterPro" id="IPR056884">
    <property type="entry name" value="NPHP3-like_N"/>
</dbReference>
<evidence type="ECO:0000256" key="1">
    <source>
        <dbReference type="ARBA" id="ARBA00022737"/>
    </source>
</evidence>
<dbReference type="SUPFAM" id="SSF48403">
    <property type="entry name" value="Ankyrin repeat"/>
    <property type="match status" value="1"/>
</dbReference>
<reference evidence="5" key="1">
    <citation type="submission" date="2023-06" db="EMBL/GenBank/DDBJ databases">
        <title>Genome-scale phylogeny and comparative genomics of the fungal order Sordariales.</title>
        <authorList>
            <consortium name="Lawrence Berkeley National Laboratory"/>
            <person name="Hensen N."/>
            <person name="Bonometti L."/>
            <person name="Westerberg I."/>
            <person name="Brannstrom I.O."/>
            <person name="Guillou S."/>
            <person name="Cros-Aarteil S."/>
            <person name="Calhoun S."/>
            <person name="Haridas S."/>
            <person name="Kuo A."/>
            <person name="Mondo S."/>
            <person name="Pangilinan J."/>
            <person name="Riley R."/>
            <person name="Labutti K."/>
            <person name="Andreopoulos B."/>
            <person name="Lipzen A."/>
            <person name="Chen C."/>
            <person name="Yanf M."/>
            <person name="Daum C."/>
            <person name="Ng V."/>
            <person name="Clum A."/>
            <person name="Steindorff A."/>
            <person name="Ohm R."/>
            <person name="Martin F."/>
            <person name="Silar P."/>
            <person name="Natvig D."/>
            <person name="Lalanne C."/>
            <person name="Gautier V."/>
            <person name="Ament-Velasquez S.L."/>
            <person name="Kruys A."/>
            <person name="Hutchinson M.I."/>
            <person name="Powell A.J."/>
            <person name="Barry K."/>
            <person name="Miller A.N."/>
            <person name="Grigoriev I.V."/>
            <person name="Debuchy R."/>
            <person name="Gladieux P."/>
            <person name="Thoren M.H."/>
            <person name="Johannesson H."/>
        </authorList>
    </citation>
    <scope>NUCLEOTIDE SEQUENCE</scope>
    <source>
        <strain evidence="5">PSN4</strain>
    </source>
</reference>
<feature type="repeat" description="ANK" evidence="2">
    <location>
        <begin position="1015"/>
        <end position="1049"/>
    </location>
</feature>
<dbReference type="InterPro" id="IPR036770">
    <property type="entry name" value="Ankyrin_rpt-contain_sf"/>
</dbReference>
<dbReference type="PROSITE" id="PS50088">
    <property type="entry name" value="ANK_REPEAT"/>
    <property type="match status" value="6"/>
</dbReference>
<feature type="repeat" description="ANK" evidence="2">
    <location>
        <begin position="915"/>
        <end position="944"/>
    </location>
</feature>
<dbReference type="Pfam" id="PF24883">
    <property type="entry name" value="NPHP3_N"/>
    <property type="match status" value="1"/>
</dbReference>
<evidence type="ECO:0000313" key="5">
    <source>
        <dbReference type="EMBL" id="KAK1751179.1"/>
    </source>
</evidence>
<feature type="domain" description="Nephrocystin 3-like N-terminal" evidence="4">
    <location>
        <begin position="332"/>
        <end position="504"/>
    </location>
</feature>
<dbReference type="SUPFAM" id="SSF52540">
    <property type="entry name" value="P-loop containing nucleoside triphosphate hydrolases"/>
    <property type="match status" value="1"/>
</dbReference>
<feature type="repeat" description="ANK" evidence="2">
    <location>
        <begin position="983"/>
        <end position="1015"/>
    </location>
</feature>
<gene>
    <name evidence="5" type="ORF">QBC47DRAFT_308588</name>
</gene>
<dbReference type="PROSITE" id="PS50297">
    <property type="entry name" value="ANK_REP_REGION"/>
    <property type="match status" value="4"/>
</dbReference>
<name>A0AAJ0B3T7_9PEZI</name>
<feature type="compositionally biased region" description="Polar residues" evidence="3">
    <location>
        <begin position="1"/>
        <end position="14"/>
    </location>
</feature>
<feature type="repeat" description="ANK" evidence="2">
    <location>
        <begin position="1085"/>
        <end position="1117"/>
    </location>
</feature>
<evidence type="ECO:0000256" key="3">
    <source>
        <dbReference type="SAM" id="MobiDB-lite"/>
    </source>
</evidence>
<feature type="compositionally biased region" description="Basic and acidic residues" evidence="3">
    <location>
        <begin position="15"/>
        <end position="28"/>
    </location>
</feature>
<dbReference type="InterPro" id="IPR027417">
    <property type="entry name" value="P-loop_NTPase"/>
</dbReference>
<keyword evidence="2" id="KW-0040">ANK repeat</keyword>
<feature type="region of interest" description="Disordered" evidence="3">
    <location>
        <begin position="1"/>
        <end position="43"/>
    </location>
</feature>
<accession>A0AAJ0B3T7</accession>
<keyword evidence="6" id="KW-1185">Reference proteome</keyword>
<dbReference type="Pfam" id="PF12796">
    <property type="entry name" value="Ank_2"/>
    <property type="match status" value="2"/>
</dbReference>
<dbReference type="InterPro" id="IPR002110">
    <property type="entry name" value="Ankyrin_rpt"/>
</dbReference>
<organism evidence="5 6">
    <name type="scientific">Echria macrotheca</name>
    <dbReference type="NCBI Taxonomy" id="438768"/>
    <lineage>
        <taxon>Eukaryota</taxon>
        <taxon>Fungi</taxon>
        <taxon>Dikarya</taxon>
        <taxon>Ascomycota</taxon>
        <taxon>Pezizomycotina</taxon>
        <taxon>Sordariomycetes</taxon>
        <taxon>Sordariomycetidae</taxon>
        <taxon>Sordariales</taxon>
        <taxon>Schizotheciaceae</taxon>
        <taxon>Echria</taxon>
    </lineage>
</organism>
<sequence length="1150" mass="127612">MQRSRTFPRQTSENVSRRSTAELHDGSPERAGATGGGAVTKPPVKARVDHDRILSAISTWEAEIATLTPQQRKLFSRNAKTDSFADYVKSLQEAIETKTDSGYVFRIARNIKPIYDLVNRISPVASAAGQFTPAPLAFSVILGGITSILSTAIRVDDYREKLVDMLTSMASELSILDKYTAESIFADDADVQASHISLATDILKFCVAAVKLFFNDQGKERSGLRLVLKAQWKDFDAQFGDIKKSFNRHLAETEKWRGLANSRRLRALQMNLEATGQSLSRNHGELKGIAEELLDNNTKLTIQETRRRILSWLPSMPFAKIQEDTFDRRVHGTGEWLVQHPDFLHWRDSQRSTLLWVHGKAGSGKSHLAARVIHDLQQQREDPGATALAYVYCSSTRSDTPINFNNFLASILAQLYDQLPLFEDIHALSSRATSGSKEGPQRTEMKEWITVARTKFDSCFIVVDGLDECSHLEDNHFEDLCQFIATLARPIDSSPPTRLIIFSRPNYPTISSALSPFPQLPVDHGANDADIQAYVSQEVDKIKLDPSPEESHGFNEIKQKMLSQADGMFLYVKLKMADLREIGNVEDILETLQDQSEGLDDLYQQAIRRILGRSRFVRDRALRALLWVTNSYRRLSKAELLDALSTKPGKKQLRDNQRLSRDLSLSTECADLLVEVDGGYQLIHASLREFLLSKTSNVTEYSELQRQADAILAETCLTYLTFDDLRHRPTPTPTALRQLMERYPLLGYASEYWGEHFNNANSAGDERPRNLSALVELLFSSPGSIELSIKTLEYSEFRRGFFLYPGSPTPLHVAAIFDLAILATAIPGLRQFLNCHDHLLHLPLDYAFIYEAKEMALWILGQYQTEPGDTAESFSRCLDCCQIQLLHNAAHLDWGDVISSLVNLGHDPNTPDELSLKTPLQIATEIGKHHALAALLEAGADPNVGYIGVDPSKTALTIALEADDALSVALLLAAGADVNPGGSGLSPLHIAAKRGQRENARQLLLRGADINALHQDGTPVHSAINAGYRTSGTLELLLEHDPSLELEDAGEGHTPLTLAARHGDTRILELLIDHGAVIKAARHKDGLNGLHVAAIYGRDEAAELLLGHCQDLDFVDAPDHHGNTPLQKALEKKSWLVARSLLEHGAVSDV</sequence>
<feature type="repeat" description="ANK" evidence="2">
    <location>
        <begin position="1121"/>
        <end position="1150"/>
    </location>
</feature>
<dbReference type="PANTHER" id="PTHR10039:SF14">
    <property type="entry name" value="NACHT DOMAIN-CONTAINING PROTEIN"/>
    <property type="match status" value="1"/>
</dbReference>
<dbReference type="EMBL" id="MU839843">
    <property type="protein sequence ID" value="KAK1751179.1"/>
    <property type="molecule type" value="Genomic_DNA"/>
</dbReference>
<dbReference type="PANTHER" id="PTHR10039">
    <property type="entry name" value="AMELOGENIN"/>
    <property type="match status" value="1"/>
</dbReference>